<keyword evidence="4" id="KW-0732">Signal</keyword>
<reference evidence="6 7" key="1">
    <citation type="journal article" date="2007" name="Science">
        <title>Sea anemone genome reveals ancestral eumetazoan gene repertoire and genomic organization.</title>
        <authorList>
            <person name="Putnam N.H."/>
            <person name="Srivastava M."/>
            <person name="Hellsten U."/>
            <person name="Dirks B."/>
            <person name="Chapman J."/>
            <person name="Salamov A."/>
            <person name="Terry A."/>
            <person name="Shapiro H."/>
            <person name="Lindquist E."/>
            <person name="Kapitonov V.V."/>
            <person name="Jurka J."/>
            <person name="Genikhovich G."/>
            <person name="Grigoriev I.V."/>
            <person name="Lucas S.M."/>
            <person name="Steele R.E."/>
            <person name="Finnerty J.R."/>
            <person name="Technau U."/>
            <person name="Martindale M.Q."/>
            <person name="Rokhsar D.S."/>
        </authorList>
    </citation>
    <scope>NUCLEOTIDE SEQUENCE [LARGE SCALE GENOMIC DNA]</scope>
    <source>
        <strain evidence="7">CH2 X CH6</strain>
    </source>
</reference>
<dbReference type="GO" id="GO:0005737">
    <property type="term" value="C:cytoplasm"/>
    <property type="evidence" value="ECO:0000318"/>
    <property type="project" value="GO_Central"/>
</dbReference>
<evidence type="ECO:0000256" key="2">
    <source>
        <dbReference type="SAM" id="MobiDB-lite"/>
    </source>
</evidence>
<proteinExistence type="predicted"/>
<dbReference type="OrthoDB" id="5959299at2759"/>
<evidence type="ECO:0000256" key="1">
    <source>
        <dbReference type="ARBA" id="ARBA00023180"/>
    </source>
</evidence>
<dbReference type="KEGG" id="nve:5508798"/>
<dbReference type="GO" id="GO:0005634">
    <property type="term" value="C:nucleus"/>
    <property type="evidence" value="ECO:0000318"/>
    <property type="project" value="GO_Central"/>
</dbReference>
<dbReference type="PANTHER" id="PTHR15191">
    <property type="entry name" value="PROTEIN CBG20567"/>
    <property type="match status" value="1"/>
</dbReference>
<dbReference type="GO" id="GO:0006606">
    <property type="term" value="P:protein import into nucleus"/>
    <property type="evidence" value="ECO:0000318"/>
    <property type="project" value="GO_Central"/>
</dbReference>
<gene>
    <name evidence="6" type="ORF">NEMVEDRAFT_v1g245079</name>
</gene>
<dbReference type="InterPro" id="IPR052304">
    <property type="entry name" value="PTTG1IP"/>
</dbReference>
<protein>
    <recommendedName>
        <fullName evidence="5">PSI domain-containing protein</fullName>
    </recommendedName>
</protein>
<dbReference type="SMART" id="SM00423">
    <property type="entry name" value="PSI"/>
    <property type="match status" value="2"/>
</dbReference>
<keyword evidence="3" id="KW-1133">Transmembrane helix</keyword>
<dbReference type="InParanoid" id="A7SG99"/>
<dbReference type="OMA" id="ADSICKP"/>
<feature type="domain" description="PSI" evidence="5">
    <location>
        <begin position="180"/>
        <end position="231"/>
    </location>
</feature>
<feature type="transmembrane region" description="Helical" evidence="3">
    <location>
        <begin position="235"/>
        <end position="259"/>
    </location>
</feature>
<keyword evidence="3" id="KW-0812">Transmembrane</keyword>
<evidence type="ECO:0000313" key="7">
    <source>
        <dbReference type="Proteomes" id="UP000001593"/>
    </source>
</evidence>
<accession>A7SG99</accession>
<feature type="chain" id="PRO_5002715082" description="PSI domain-containing protein" evidence="4">
    <location>
        <begin position="18"/>
        <end position="319"/>
    </location>
</feature>
<dbReference type="PANTHER" id="PTHR15191:SF3">
    <property type="entry name" value="PITUITARY TUMOR-TRANSFORMING GENE PROTEIN-BINDING FACTOR"/>
    <property type="match status" value="1"/>
</dbReference>
<dbReference type="InterPro" id="IPR016201">
    <property type="entry name" value="PSI"/>
</dbReference>
<keyword evidence="1" id="KW-0325">Glycoprotein</keyword>
<keyword evidence="7" id="KW-1185">Reference proteome</keyword>
<dbReference type="Proteomes" id="UP000001593">
    <property type="component" value="Unassembled WGS sequence"/>
</dbReference>
<name>A7SG99_NEMVE</name>
<feature type="domain" description="PSI" evidence="5">
    <location>
        <begin position="124"/>
        <end position="173"/>
    </location>
</feature>
<feature type="region of interest" description="Disordered" evidence="2">
    <location>
        <begin position="268"/>
        <end position="299"/>
    </location>
</feature>
<evidence type="ECO:0000313" key="6">
    <source>
        <dbReference type="EMBL" id="EDO37299.1"/>
    </source>
</evidence>
<evidence type="ECO:0000256" key="4">
    <source>
        <dbReference type="SAM" id="SignalP"/>
    </source>
</evidence>
<feature type="compositionally biased region" description="Basic residues" evidence="2">
    <location>
        <begin position="280"/>
        <end position="296"/>
    </location>
</feature>
<sequence length="319" mass="36326">MGRITVGFILLLACAFASKDSDWTTKDLKLFERYFHSEILKNECKQALSCNKCNSNSNCRWCMGEDGADSICKPTSSCTLEYRIPCQIPELRDYRENYASRMESEDGSLPASNKSQVTVNASSLCSSKTNCSQCGQAEFCVWCDKKKECIPYFNATQATQSCQSVLWYKNQCIYPGTTKPCPLRVSGGCKECVKDDLCYWCESSKNCSVYPHENYVPPDCSMDDLYYKKCSHMKLIVVLIPVLCIVLIPVFAYLILWIVMCCLKSGEKNDPGDSKPSPPTKKKEKPKPIRLHHQPPRSKIEELKKKYALDKEPKYNRFN</sequence>
<dbReference type="HOGENOM" id="CLU_872387_0_0_1"/>
<evidence type="ECO:0000256" key="3">
    <source>
        <dbReference type="SAM" id="Phobius"/>
    </source>
</evidence>
<evidence type="ECO:0000259" key="5">
    <source>
        <dbReference type="SMART" id="SM00423"/>
    </source>
</evidence>
<dbReference type="EMBL" id="DS469650">
    <property type="protein sequence ID" value="EDO37299.1"/>
    <property type="molecule type" value="Genomic_DNA"/>
</dbReference>
<feature type="signal peptide" evidence="4">
    <location>
        <begin position="1"/>
        <end position="17"/>
    </location>
</feature>
<dbReference type="AlphaFoldDB" id="A7SG99"/>
<keyword evidence="3" id="KW-0472">Membrane</keyword>
<organism evidence="6 7">
    <name type="scientific">Nematostella vectensis</name>
    <name type="common">Starlet sea anemone</name>
    <dbReference type="NCBI Taxonomy" id="45351"/>
    <lineage>
        <taxon>Eukaryota</taxon>
        <taxon>Metazoa</taxon>
        <taxon>Cnidaria</taxon>
        <taxon>Anthozoa</taxon>
        <taxon>Hexacorallia</taxon>
        <taxon>Actiniaria</taxon>
        <taxon>Edwardsiidae</taxon>
        <taxon>Nematostella</taxon>
    </lineage>
</organism>